<evidence type="ECO:0000313" key="1">
    <source>
        <dbReference type="EMBL" id="RQH57523.1"/>
    </source>
</evidence>
<reference evidence="1 2" key="1">
    <citation type="journal article" date="2018" name="ACS Chem. Biol.">
        <title>Ketoreductase domain dysfunction expands chemodiversity: malyngamide biosynthesis in the cyanobacterium Okeania hirsuta.</title>
        <authorList>
            <person name="Moss N.A."/>
            <person name="Leao T."/>
            <person name="Rankin M."/>
            <person name="McCullough T.M."/>
            <person name="Qu P."/>
            <person name="Korobeynikov A."/>
            <person name="Smith J.L."/>
            <person name="Gerwick L."/>
            <person name="Gerwick W.H."/>
        </authorList>
    </citation>
    <scope>NUCLEOTIDE SEQUENCE [LARGE SCALE GENOMIC DNA]</scope>
    <source>
        <strain evidence="1 2">PAB10Feb10-1</strain>
    </source>
</reference>
<dbReference type="EMBL" id="RCBY01000002">
    <property type="protein sequence ID" value="RQH57523.1"/>
    <property type="molecule type" value="Genomic_DNA"/>
</dbReference>
<gene>
    <name evidence="1" type="ORF">D5R40_00680</name>
</gene>
<protein>
    <submittedName>
        <fullName evidence="1">Uncharacterized protein</fullName>
    </submittedName>
</protein>
<dbReference type="Proteomes" id="UP000269154">
    <property type="component" value="Unassembled WGS sequence"/>
</dbReference>
<proteinExistence type="predicted"/>
<organism evidence="1 2">
    <name type="scientific">Okeania hirsuta</name>
    <dbReference type="NCBI Taxonomy" id="1458930"/>
    <lineage>
        <taxon>Bacteria</taxon>
        <taxon>Bacillati</taxon>
        <taxon>Cyanobacteriota</taxon>
        <taxon>Cyanophyceae</taxon>
        <taxon>Oscillatoriophycideae</taxon>
        <taxon>Oscillatoriales</taxon>
        <taxon>Microcoleaceae</taxon>
        <taxon>Okeania</taxon>
    </lineage>
</organism>
<sequence>MSFIAIRFWLCQKFLRIRKSLLWEKKGNNFRFSIVTWVIFSETILPRISNFSYGFSLIVFRYWLCQKFLGIRIKSTLGKKGNHFIFYIVAQGIFCDKYGCRG</sequence>
<evidence type="ECO:0000313" key="2">
    <source>
        <dbReference type="Proteomes" id="UP000269154"/>
    </source>
</evidence>
<accession>A0A3N6QRP7</accession>
<comment type="caution">
    <text evidence="1">The sequence shown here is derived from an EMBL/GenBank/DDBJ whole genome shotgun (WGS) entry which is preliminary data.</text>
</comment>
<dbReference type="AlphaFoldDB" id="A0A3N6QRP7"/>
<name>A0A3N6QRP7_9CYAN</name>
<keyword evidence="2" id="KW-1185">Reference proteome</keyword>